<evidence type="ECO:0000256" key="4">
    <source>
        <dbReference type="ARBA" id="ARBA00023136"/>
    </source>
</evidence>
<sequence length="118" mass="12507">MPPPMVPTFNLFSEVIGDVFVIAIVSFAISASLVKLYATEFGYDVLYNQELVALGVSNLFGSFFQCVTACGALARSAVVVSVGMVSQIASLISCILLLIILYVIGPYLQSLPKVIAPA</sequence>
<dbReference type="GO" id="GO:0055085">
    <property type="term" value="P:transmembrane transport"/>
    <property type="evidence" value="ECO:0007669"/>
    <property type="project" value="InterPro"/>
</dbReference>
<accession>A0A3P7LC04</accession>
<dbReference type="GO" id="GO:0016020">
    <property type="term" value="C:membrane"/>
    <property type="evidence" value="ECO:0007669"/>
    <property type="project" value="UniProtKB-SubCell"/>
</dbReference>
<dbReference type="Pfam" id="PF00916">
    <property type="entry name" value="Sulfate_transp"/>
    <property type="match status" value="1"/>
</dbReference>
<dbReference type="PANTHER" id="PTHR11814">
    <property type="entry name" value="SULFATE TRANSPORTER"/>
    <property type="match status" value="1"/>
</dbReference>
<name>A0A3P7LC04_DIBLA</name>
<dbReference type="EMBL" id="UYRU01047002">
    <property type="protein sequence ID" value="VDN09407.1"/>
    <property type="molecule type" value="Genomic_DNA"/>
</dbReference>
<feature type="transmembrane region" description="Helical" evidence="5">
    <location>
        <begin position="80"/>
        <end position="104"/>
    </location>
</feature>
<comment type="subcellular location">
    <subcellularLocation>
        <location evidence="1">Membrane</location>
        <topology evidence="1">Multi-pass membrane protein</topology>
    </subcellularLocation>
</comment>
<keyword evidence="2 5" id="KW-0812">Transmembrane</keyword>
<feature type="transmembrane region" description="Helical" evidence="5">
    <location>
        <begin position="20"/>
        <end position="39"/>
    </location>
</feature>
<evidence type="ECO:0000313" key="8">
    <source>
        <dbReference type="Proteomes" id="UP000281553"/>
    </source>
</evidence>
<keyword evidence="4 5" id="KW-0472">Membrane</keyword>
<reference evidence="7 8" key="1">
    <citation type="submission" date="2018-11" db="EMBL/GenBank/DDBJ databases">
        <authorList>
            <consortium name="Pathogen Informatics"/>
        </authorList>
    </citation>
    <scope>NUCLEOTIDE SEQUENCE [LARGE SCALE GENOMIC DNA]</scope>
</reference>
<feature type="domain" description="SLC26A/SulP transporter" evidence="6">
    <location>
        <begin position="2"/>
        <end position="115"/>
    </location>
</feature>
<evidence type="ECO:0000256" key="3">
    <source>
        <dbReference type="ARBA" id="ARBA00022989"/>
    </source>
</evidence>
<keyword evidence="3 5" id="KW-1133">Transmembrane helix</keyword>
<evidence type="ECO:0000313" key="7">
    <source>
        <dbReference type="EMBL" id="VDN09407.1"/>
    </source>
</evidence>
<feature type="transmembrane region" description="Helical" evidence="5">
    <location>
        <begin position="51"/>
        <end position="74"/>
    </location>
</feature>
<dbReference type="InterPro" id="IPR011547">
    <property type="entry name" value="SLC26A/SulP_dom"/>
</dbReference>
<organism evidence="7 8">
    <name type="scientific">Dibothriocephalus latus</name>
    <name type="common">Fish tapeworm</name>
    <name type="synonym">Diphyllobothrium latum</name>
    <dbReference type="NCBI Taxonomy" id="60516"/>
    <lineage>
        <taxon>Eukaryota</taxon>
        <taxon>Metazoa</taxon>
        <taxon>Spiralia</taxon>
        <taxon>Lophotrochozoa</taxon>
        <taxon>Platyhelminthes</taxon>
        <taxon>Cestoda</taxon>
        <taxon>Eucestoda</taxon>
        <taxon>Diphyllobothriidea</taxon>
        <taxon>Diphyllobothriidae</taxon>
        <taxon>Dibothriocephalus</taxon>
    </lineage>
</organism>
<dbReference type="Proteomes" id="UP000281553">
    <property type="component" value="Unassembled WGS sequence"/>
</dbReference>
<evidence type="ECO:0000256" key="5">
    <source>
        <dbReference type="SAM" id="Phobius"/>
    </source>
</evidence>
<dbReference type="OrthoDB" id="288203at2759"/>
<keyword evidence="8" id="KW-1185">Reference proteome</keyword>
<evidence type="ECO:0000256" key="2">
    <source>
        <dbReference type="ARBA" id="ARBA00022692"/>
    </source>
</evidence>
<dbReference type="AlphaFoldDB" id="A0A3P7LC04"/>
<evidence type="ECO:0000259" key="6">
    <source>
        <dbReference type="Pfam" id="PF00916"/>
    </source>
</evidence>
<dbReference type="InterPro" id="IPR001902">
    <property type="entry name" value="SLC26A/SulP_fam"/>
</dbReference>
<gene>
    <name evidence="7" type="ORF">DILT_LOCUS5238</name>
</gene>
<proteinExistence type="predicted"/>
<protein>
    <recommendedName>
        <fullName evidence="6">SLC26A/SulP transporter domain-containing protein</fullName>
    </recommendedName>
</protein>
<evidence type="ECO:0000256" key="1">
    <source>
        <dbReference type="ARBA" id="ARBA00004141"/>
    </source>
</evidence>